<sequence>MVKLVCVIDRVPGSSFPVDIDENKMVGDLKTAIQDAYKCNILKDVDPGELQLFLAKTEGGAWLTDDDDLDKMLQNRVDTSKMEKLRGSWELNKPHLFGPLGKDVVHVLVVVPDADGPPLKKRRVNISLKELWKYSALELTVCPEIKELAAHLSRPLPFQLSLTHAEATRGIFAEGSPKLNCEDLATMINTFVLMCGIPPAPDASENEWLVFYQMLLNIPIHLCKANALDLTTVRDRVGETSTTYLKLRPDVILHYNGLVLFRGEEKNAATKLDVSLDELVSKMRSWNPMFYGELPYILGYATSGPMLRLVAIDRYRNVHKLLDFRSITLGKAETIKAFFNLSFLLDKMSTLSNRMQPTRLKPFTATNNKKRTLELMEDKIRRTIEITECEDQANFDRLADIYLVLEQLGDSESERTHLQTVLKRKVTNTQLTVELGPVGFERQPKHEEICEWLRDILTALKYWHGCGYCHGDIRWRNMVYVPSEPGYWLLIDMDESHRPNTGTIYWHHPFHGHKLGFHHDLVQVGKLMEGYNPLDRLKNIQTALLEADQKPVLSAQTALDMLDSIDRKE</sequence>
<dbReference type="SUPFAM" id="SSF56112">
    <property type="entry name" value="Protein kinase-like (PK-like)"/>
    <property type="match status" value="1"/>
</dbReference>
<dbReference type="Proteomes" id="UP000198211">
    <property type="component" value="Unassembled WGS sequence"/>
</dbReference>
<name>A0A225V1P5_9STRA</name>
<proteinExistence type="predicted"/>
<dbReference type="OrthoDB" id="127950at2759"/>
<dbReference type="AlphaFoldDB" id="A0A225V1P5"/>
<dbReference type="Gene3D" id="1.10.510.10">
    <property type="entry name" value="Transferase(Phosphotransferase) domain 1"/>
    <property type="match status" value="1"/>
</dbReference>
<evidence type="ECO:0000256" key="2">
    <source>
        <dbReference type="ARBA" id="ARBA00004613"/>
    </source>
</evidence>
<dbReference type="EMBL" id="NBNE01008986">
    <property type="protein sequence ID" value="OWY98877.1"/>
    <property type="molecule type" value="Genomic_DNA"/>
</dbReference>
<keyword evidence="6" id="KW-1185">Reference proteome</keyword>
<evidence type="ECO:0000256" key="3">
    <source>
        <dbReference type="ARBA" id="ARBA00022525"/>
    </source>
</evidence>
<gene>
    <name evidence="5" type="ORF">PHMEG_00030237</name>
</gene>
<dbReference type="GO" id="GO:0043657">
    <property type="term" value="C:host cell"/>
    <property type="evidence" value="ECO:0007669"/>
    <property type="project" value="UniProtKB-SubCell"/>
</dbReference>
<dbReference type="InterPro" id="IPR011009">
    <property type="entry name" value="Kinase-like_dom_sf"/>
</dbReference>
<organism evidence="5 6">
    <name type="scientific">Phytophthora megakarya</name>
    <dbReference type="NCBI Taxonomy" id="4795"/>
    <lineage>
        <taxon>Eukaryota</taxon>
        <taxon>Sar</taxon>
        <taxon>Stramenopiles</taxon>
        <taxon>Oomycota</taxon>
        <taxon>Peronosporomycetes</taxon>
        <taxon>Peronosporales</taxon>
        <taxon>Peronosporaceae</taxon>
        <taxon>Phytophthora</taxon>
    </lineage>
</organism>
<dbReference type="GO" id="GO:0005576">
    <property type="term" value="C:extracellular region"/>
    <property type="evidence" value="ECO:0007669"/>
    <property type="project" value="UniProtKB-SubCell"/>
</dbReference>
<evidence type="ECO:0000259" key="4">
    <source>
        <dbReference type="Pfam" id="PF20147"/>
    </source>
</evidence>
<feature type="domain" description="Crinkler effector protein N-terminal" evidence="4">
    <location>
        <begin position="2"/>
        <end position="110"/>
    </location>
</feature>
<dbReference type="InterPro" id="IPR045379">
    <property type="entry name" value="Crinkler_N"/>
</dbReference>
<evidence type="ECO:0000313" key="6">
    <source>
        <dbReference type="Proteomes" id="UP000198211"/>
    </source>
</evidence>
<comment type="subcellular location">
    <subcellularLocation>
        <location evidence="1">Host cell</location>
    </subcellularLocation>
    <subcellularLocation>
        <location evidence="2">Secreted</location>
    </subcellularLocation>
</comment>
<accession>A0A225V1P5</accession>
<comment type="caution">
    <text evidence="5">The sequence shown here is derived from an EMBL/GenBank/DDBJ whole genome shotgun (WGS) entry which is preliminary data.</text>
</comment>
<dbReference type="Pfam" id="PF20147">
    <property type="entry name" value="Crinkler"/>
    <property type="match status" value="1"/>
</dbReference>
<keyword evidence="3" id="KW-0964">Secreted</keyword>
<protein>
    <recommendedName>
        <fullName evidence="4">Crinkler effector protein N-terminal domain-containing protein</fullName>
    </recommendedName>
</protein>
<evidence type="ECO:0000256" key="1">
    <source>
        <dbReference type="ARBA" id="ARBA00004340"/>
    </source>
</evidence>
<evidence type="ECO:0000313" key="5">
    <source>
        <dbReference type="EMBL" id="OWY98877.1"/>
    </source>
</evidence>
<reference evidence="6" key="1">
    <citation type="submission" date="2017-03" db="EMBL/GenBank/DDBJ databases">
        <title>Phytopthora megakarya and P. palmivora, two closely related causual agents of cacao black pod achieved similar genome size and gene model numbers by different mechanisms.</title>
        <authorList>
            <person name="Ali S."/>
            <person name="Shao J."/>
            <person name="Larry D.J."/>
            <person name="Kronmiller B."/>
            <person name="Shen D."/>
            <person name="Strem M.D."/>
            <person name="Melnick R.L."/>
            <person name="Guiltinan M.J."/>
            <person name="Tyler B.M."/>
            <person name="Meinhardt L.W."/>
            <person name="Bailey B.A."/>
        </authorList>
    </citation>
    <scope>NUCLEOTIDE SEQUENCE [LARGE SCALE GENOMIC DNA]</scope>
    <source>
        <strain evidence="6">zdho120</strain>
    </source>
</reference>